<dbReference type="PANTHER" id="PTHR10907:SF47">
    <property type="entry name" value="REGUCALCIN"/>
    <property type="match status" value="1"/>
</dbReference>
<dbReference type="OrthoDB" id="2633250at2"/>
<evidence type="ECO:0000256" key="2">
    <source>
        <dbReference type="PIRSR" id="PIRSR605511-1"/>
    </source>
</evidence>
<dbReference type="EC" id="3.1.1.15" evidence="5"/>
<feature type="binding site" evidence="3">
    <location>
        <position position="103"/>
    </location>
    <ligand>
        <name>substrate</name>
    </ligand>
</feature>
<dbReference type="SUPFAM" id="SSF63829">
    <property type="entry name" value="Calcium-dependent phosphotriesterase"/>
    <property type="match status" value="1"/>
</dbReference>
<accession>A0A2S3W114</accession>
<dbReference type="EMBL" id="POTC01000023">
    <property type="protein sequence ID" value="POF62508.1"/>
    <property type="molecule type" value="Genomic_DNA"/>
</dbReference>
<dbReference type="GO" id="GO:0004341">
    <property type="term" value="F:gluconolactonase activity"/>
    <property type="evidence" value="ECO:0007669"/>
    <property type="project" value="TreeGrafter"/>
</dbReference>
<dbReference type="InterPro" id="IPR011042">
    <property type="entry name" value="6-blade_b-propeller_TolB-like"/>
</dbReference>
<feature type="binding site" evidence="3">
    <location>
        <position position="153"/>
    </location>
    <ligand>
        <name>a divalent metal cation</name>
        <dbReference type="ChEBI" id="CHEBI:60240"/>
    </ligand>
</feature>
<dbReference type="InterPro" id="IPR005511">
    <property type="entry name" value="SMP-30"/>
</dbReference>
<dbReference type="PRINTS" id="PR01790">
    <property type="entry name" value="SMP30FAMILY"/>
</dbReference>
<comment type="similarity">
    <text evidence="1">Belongs to the SMP-30/CGR1 family.</text>
</comment>
<dbReference type="InterPro" id="IPR013658">
    <property type="entry name" value="SGL"/>
</dbReference>
<feature type="active site" description="Proton donor/acceptor" evidence="2">
    <location>
        <position position="200"/>
    </location>
</feature>
<dbReference type="RefSeq" id="WP_110095468.1">
    <property type="nucleotide sequence ID" value="NZ_NKUE01000001.1"/>
</dbReference>
<dbReference type="GO" id="GO:0019853">
    <property type="term" value="P:L-ascorbic acid biosynthetic process"/>
    <property type="evidence" value="ECO:0007669"/>
    <property type="project" value="TreeGrafter"/>
</dbReference>
<dbReference type="Gene3D" id="2.120.10.30">
    <property type="entry name" value="TolB, C-terminal domain"/>
    <property type="match status" value="1"/>
</dbReference>
<dbReference type="PANTHER" id="PTHR10907">
    <property type="entry name" value="REGUCALCIN"/>
    <property type="match status" value="1"/>
</dbReference>
<dbReference type="GO" id="GO:0005509">
    <property type="term" value="F:calcium ion binding"/>
    <property type="evidence" value="ECO:0007669"/>
    <property type="project" value="TreeGrafter"/>
</dbReference>
<evidence type="ECO:0000256" key="3">
    <source>
        <dbReference type="PIRSR" id="PIRSR605511-2"/>
    </source>
</evidence>
<evidence type="ECO:0000259" key="4">
    <source>
        <dbReference type="Pfam" id="PF08450"/>
    </source>
</evidence>
<comment type="cofactor">
    <cofactor evidence="3">
        <name>Zn(2+)</name>
        <dbReference type="ChEBI" id="CHEBI:29105"/>
    </cofactor>
    <text evidence="3">Binds 1 divalent metal cation per subunit.</text>
</comment>
<evidence type="ECO:0000256" key="1">
    <source>
        <dbReference type="ARBA" id="ARBA00008853"/>
    </source>
</evidence>
<dbReference type="Pfam" id="PF08450">
    <property type="entry name" value="SGL"/>
    <property type="match status" value="1"/>
</dbReference>
<evidence type="ECO:0000313" key="6">
    <source>
        <dbReference type="Proteomes" id="UP000237344"/>
    </source>
</evidence>
<protein>
    <submittedName>
        <fullName evidence="5">L-arabinolactonase</fullName>
        <ecNumber evidence="5">3.1.1.15</ecNumber>
    </submittedName>
</protein>
<reference evidence="5 6" key="1">
    <citation type="submission" date="2018-01" db="EMBL/GenBank/DDBJ databases">
        <title>Draft Genome Sequence of Komagataeibacter maltaceti LMG 1529, a Vinegar Producing Acetic Acid Bacterium Isolated from Malt Vinegar Brewery Acetifiers.</title>
        <authorList>
            <person name="Zhang Q."/>
            <person name="Hollensteiner J."/>
            <person name="Poehlein A."/>
            <person name="Daniel R."/>
        </authorList>
    </citation>
    <scope>NUCLEOTIDE SEQUENCE [LARGE SCALE GENOMIC DNA]</scope>
    <source>
        <strain evidence="5 6">LMG 1529</strain>
    </source>
</reference>
<feature type="domain" description="SMP-30/Gluconolactonase/LRE-like region" evidence="4">
    <location>
        <begin position="16"/>
        <end position="259"/>
    </location>
</feature>
<keyword evidence="5" id="KW-0378">Hydrolase</keyword>
<dbReference type="AlphaFoldDB" id="A0A2S3W114"/>
<keyword evidence="6" id="KW-1185">Reference proteome</keyword>
<gene>
    <name evidence="5" type="primary">araB_1</name>
    <name evidence="5" type="ORF">KMAL_18960</name>
</gene>
<sequence>MDTMTPHCIWDLKAQLGEGPVWVAAEQALYFVDIVGSAIHRYTPATQATMSWKAPRRPGFLVPVADGTFMCGLQDGLHAFDPEGGKFSVQAVVEPDRPGNRINDGYVDPRGRLWFGTMDDGEATPSGALYCVTREGDGTLRIVRQDEGYVVTNGPALSPDGRTLYHNDSHRQSIYAFDVSDSGALANRRVFARLSDGYPDGVVVDSAGCLWVGVWGGGRIERFTPDGQRLAPVMMPARNVTKVAFGGEDYRTVFVTTARKGLDGDVLAAQPQTGGLFTFRVDVPGQPQATFPASGMRELGRELHAPGGESR</sequence>
<evidence type="ECO:0000313" key="5">
    <source>
        <dbReference type="EMBL" id="POF62508.1"/>
    </source>
</evidence>
<comment type="caution">
    <text evidence="5">The sequence shown here is derived from an EMBL/GenBank/DDBJ whole genome shotgun (WGS) entry which is preliminary data.</text>
</comment>
<name>A0A2S3W114_9PROT</name>
<dbReference type="GO" id="GO:0050021">
    <property type="term" value="F:L-arabinonolactonase activity"/>
    <property type="evidence" value="ECO:0007669"/>
    <property type="project" value="UniProtKB-EC"/>
</dbReference>
<keyword evidence="3" id="KW-0479">Metal-binding</keyword>
<organism evidence="5 6">
    <name type="scientific">Novacetimonas maltaceti</name>
    <dbReference type="NCBI Taxonomy" id="1203393"/>
    <lineage>
        <taxon>Bacteria</taxon>
        <taxon>Pseudomonadati</taxon>
        <taxon>Pseudomonadota</taxon>
        <taxon>Alphaproteobacteria</taxon>
        <taxon>Acetobacterales</taxon>
        <taxon>Acetobacteraceae</taxon>
        <taxon>Novacetimonas</taxon>
    </lineage>
</organism>
<proteinExistence type="inferred from homology"/>
<feature type="binding site" evidence="3">
    <location>
        <position position="200"/>
    </location>
    <ligand>
        <name>a divalent metal cation</name>
        <dbReference type="ChEBI" id="CHEBI:60240"/>
    </ligand>
</feature>
<feature type="binding site" evidence="3">
    <location>
        <position position="18"/>
    </location>
    <ligand>
        <name>a divalent metal cation</name>
        <dbReference type="ChEBI" id="CHEBI:60240"/>
    </ligand>
</feature>
<feature type="binding site" evidence="3">
    <location>
        <position position="101"/>
    </location>
    <ligand>
        <name>substrate</name>
    </ligand>
</feature>
<dbReference type="Proteomes" id="UP000237344">
    <property type="component" value="Unassembled WGS sequence"/>
</dbReference>
<keyword evidence="3" id="KW-0862">Zinc</keyword>